<evidence type="ECO:0000256" key="4">
    <source>
        <dbReference type="ARBA" id="ARBA00022598"/>
    </source>
</evidence>
<dbReference type="GO" id="GO:0005524">
    <property type="term" value="F:ATP binding"/>
    <property type="evidence" value="ECO:0007669"/>
    <property type="project" value="UniProtKB-UniRule"/>
</dbReference>
<dbReference type="GO" id="GO:0071555">
    <property type="term" value="P:cell wall organization"/>
    <property type="evidence" value="ECO:0007669"/>
    <property type="project" value="UniProtKB-KW"/>
</dbReference>
<dbReference type="Proteomes" id="UP000321548">
    <property type="component" value="Unassembled WGS sequence"/>
</dbReference>
<dbReference type="EC" id="6.3.2.9" evidence="7 8"/>
<gene>
    <name evidence="7" type="primary">murD</name>
    <name evidence="11" type="ORF">FHP08_04205</name>
</gene>
<dbReference type="AlphaFoldDB" id="A0A5C8P5R7"/>
<name>A0A5C8P5R7_9BURK</name>
<dbReference type="GO" id="GO:0009252">
    <property type="term" value="P:peptidoglycan biosynthetic process"/>
    <property type="evidence" value="ECO:0007669"/>
    <property type="project" value="UniProtKB-UniRule"/>
</dbReference>
<comment type="similarity">
    <text evidence="7">Belongs to the MurCDEF family.</text>
</comment>
<dbReference type="HAMAP" id="MF_00639">
    <property type="entry name" value="MurD"/>
    <property type="match status" value="1"/>
</dbReference>
<feature type="domain" description="Mur ligase C-terminal" evidence="9">
    <location>
        <begin position="361"/>
        <end position="474"/>
    </location>
</feature>
<keyword evidence="12" id="KW-1185">Reference proteome</keyword>
<keyword evidence="4 7" id="KW-0436">Ligase</keyword>
<evidence type="ECO:0000256" key="6">
    <source>
        <dbReference type="ARBA" id="ARBA00022840"/>
    </source>
</evidence>
<dbReference type="Pfam" id="PF21799">
    <property type="entry name" value="MurD-like_N"/>
    <property type="match status" value="1"/>
</dbReference>
<evidence type="ECO:0000259" key="9">
    <source>
        <dbReference type="Pfam" id="PF02875"/>
    </source>
</evidence>
<dbReference type="EMBL" id="VDUY01000001">
    <property type="protein sequence ID" value="TXL68890.1"/>
    <property type="molecule type" value="Genomic_DNA"/>
</dbReference>
<comment type="subcellular location">
    <subcellularLocation>
        <location evidence="1 7 8">Cytoplasm</location>
    </subcellularLocation>
</comment>
<comment type="caution">
    <text evidence="11">The sequence shown here is derived from an EMBL/GenBank/DDBJ whole genome shotgun (WGS) entry which is preliminary data.</text>
</comment>
<keyword evidence="7 8" id="KW-0961">Cell wall biogenesis/degradation</keyword>
<evidence type="ECO:0000256" key="8">
    <source>
        <dbReference type="RuleBase" id="RU003664"/>
    </source>
</evidence>
<dbReference type="GO" id="GO:0051301">
    <property type="term" value="P:cell division"/>
    <property type="evidence" value="ECO:0007669"/>
    <property type="project" value="UniProtKB-KW"/>
</dbReference>
<sequence length="509" mass="52799">MSAPILQTGQASQLRLFDLAGRRVLVLGLGDSGLAMARWAAARGAVLRVADTRAGDPSRLPRLADLREAAGDVEVRGGEFDAAWLDGVDLVAWSPGLSIEAGPSAAFHSAARSRGIAVAGELELFAQALAELREGGYAPKVVAVTGTNGKTTTTALAAHLCASAGLSVRSAGNIRPPMLDALREAIAAQDLPQVWVLELSSFQLALADSFAPDAAAILNLSEDHLDWHASMASYAAAKKRIYAPGAVAVFNRGDAATAIEREPRAGFGADAPAAAGDFGLVREGPLVWLAQAVAAEEAPGGRRRREPVPVMLRKLMPADALRIRGLHNQLNALAALALCSAIGVPMAKMLHGLRAYEGEPHRCQLIAVVDDVEYYDDSKGTNVGATVAALEGLGKRCRLIAGGDGKGQDFAPLAPAVARHAAGVWLIGRDAPRLREALAGTGVPMTDCPDLPSAVRAAAEGARAGDAVLLSPACASLDMFRDYAHRAEVFAQAVADLAADRGNPVEAAC</sequence>
<proteinExistence type="inferred from homology"/>
<keyword evidence="6 7" id="KW-0067">ATP-binding</keyword>
<comment type="catalytic activity">
    <reaction evidence="7 8">
        <text>UDP-N-acetyl-alpha-D-muramoyl-L-alanine + D-glutamate + ATP = UDP-N-acetyl-alpha-D-muramoyl-L-alanyl-D-glutamate + ADP + phosphate + H(+)</text>
        <dbReference type="Rhea" id="RHEA:16429"/>
        <dbReference type="ChEBI" id="CHEBI:15378"/>
        <dbReference type="ChEBI" id="CHEBI:29986"/>
        <dbReference type="ChEBI" id="CHEBI:30616"/>
        <dbReference type="ChEBI" id="CHEBI:43474"/>
        <dbReference type="ChEBI" id="CHEBI:83898"/>
        <dbReference type="ChEBI" id="CHEBI:83900"/>
        <dbReference type="ChEBI" id="CHEBI:456216"/>
        <dbReference type="EC" id="6.3.2.9"/>
    </reaction>
</comment>
<organism evidence="11 12">
    <name type="scientific">Zeimonas arvi</name>
    <dbReference type="NCBI Taxonomy" id="2498847"/>
    <lineage>
        <taxon>Bacteria</taxon>
        <taxon>Pseudomonadati</taxon>
        <taxon>Pseudomonadota</taxon>
        <taxon>Betaproteobacteria</taxon>
        <taxon>Burkholderiales</taxon>
        <taxon>Burkholderiaceae</taxon>
        <taxon>Zeimonas</taxon>
    </lineage>
</organism>
<dbReference type="OrthoDB" id="9809796at2"/>
<evidence type="ECO:0000256" key="1">
    <source>
        <dbReference type="ARBA" id="ARBA00004496"/>
    </source>
</evidence>
<dbReference type="PANTHER" id="PTHR43692">
    <property type="entry name" value="UDP-N-ACETYLMURAMOYLALANINE--D-GLUTAMATE LIGASE"/>
    <property type="match status" value="1"/>
</dbReference>
<evidence type="ECO:0000256" key="5">
    <source>
        <dbReference type="ARBA" id="ARBA00022741"/>
    </source>
</evidence>
<protein>
    <recommendedName>
        <fullName evidence="7 8">UDP-N-acetylmuramoylalanine--D-glutamate ligase</fullName>
        <ecNumber evidence="7 8">6.3.2.9</ecNumber>
    </recommendedName>
    <alternativeName>
        <fullName evidence="7">D-glutamic acid-adding enzyme</fullName>
    </alternativeName>
    <alternativeName>
        <fullName evidence="7">UDP-N-acetylmuramoyl-L-alanyl-D-glutamate synthetase</fullName>
    </alternativeName>
</protein>
<dbReference type="Pfam" id="PF02875">
    <property type="entry name" value="Mur_ligase_C"/>
    <property type="match status" value="1"/>
</dbReference>
<dbReference type="InterPro" id="IPR036565">
    <property type="entry name" value="Mur-like_cat_sf"/>
</dbReference>
<feature type="domain" description="Mur ligase central" evidence="10">
    <location>
        <begin position="144"/>
        <end position="338"/>
    </location>
</feature>
<feature type="binding site" evidence="7">
    <location>
        <begin position="146"/>
        <end position="152"/>
    </location>
    <ligand>
        <name>ATP</name>
        <dbReference type="ChEBI" id="CHEBI:30616"/>
    </ligand>
</feature>
<comment type="function">
    <text evidence="7 8">Cell wall formation. Catalyzes the addition of glutamate to the nucleotide precursor UDP-N-acetylmuramoyl-L-alanine (UMA).</text>
</comment>
<dbReference type="Pfam" id="PF08245">
    <property type="entry name" value="Mur_ligase_M"/>
    <property type="match status" value="1"/>
</dbReference>
<dbReference type="InterPro" id="IPR005762">
    <property type="entry name" value="MurD"/>
</dbReference>
<dbReference type="GO" id="GO:0008360">
    <property type="term" value="P:regulation of cell shape"/>
    <property type="evidence" value="ECO:0007669"/>
    <property type="project" value="UniProtKB-KW"/>
</dbReference>
<dbReference type="GO" id="GO:0008764">
    <property type="term" value="F:UDP-N-acetylmuramoylalanine-D-glutamate ligase activity"/>
    <property type="evidence" value="ECO:0007669"/>
    <property type="project" value="UniProtKB-UniRule"/>
</dbReference>
<dbReference type="SUPFAM" id="SSF51984">
    <property type="entry name" value="MurCD N-terminal domain"/>
    <property type="match status" value="1"/>
</dbReference>
<keyword evidence="7 8" id="KW-0573">Peptidoglycan synthesis</keyword>
<keyword evidence="7 8" id="KW-0133">Cell shape</keyword>
<evidence type="ECO:0000259" key="10">
    <source>
        <dbReference type="Pfam" id="PF08245"/>
    </source>
</evidence>
<keyword evidence="7 8" id="KW-0131">Cell cycle</keyword>
<keyword evidence="7 8" id="KW-0132">Cell division</keyword>
<dbReference type="Gene3D" id="3.90.190.20">
    <property type="entry name" value="Mur ligase, C-terminal domain"/>
    <property type="match status" value="1"/>
</dbReference>
<evidence type="ECO:0000256" key="3">
    <source>
        <dbReference type="ARBA" id="ARBA00022490"/>
    </source>
</evidence>
<dbReference type="GO" id="GO:0005737">
    <property type="term" value="C:cytoplasm"/>
    <property type="evidence" value="ECO:0007669"/>
    <property type="project" value="UniProtKB-SubCell"/>
</dbReference>
<dbReference type="PANTHER" id="PTHR43692:SF1">
    <property type="entry name" value="UDP-N-ACETYLMURAMOYLALANINE--D-GLUTAMATE LIGASE"/>
    <property type="match status" value="1"/>
</dbReference>
<comment type="pathway">
    <text evidence="2 7 8">Cell wall biogenesis; peptidoglycan biosynthesis.</text>
</comment>
<dbReference type="UniPathway" id="UPA00219"/>
<dbReference type="SUPFAM" id="SSF53623">
    <property type="entry name" value="MurD-like peptide ligases, catalytic domain"/>
    <property type="match status" value="1"/>
</dbReference>
<keyword evidence="5 7" id="KW-0547">Nucleotide-binding</keyword>
<evidence type="ECO:0000256" key="7">
    <source>
        <dbReference type="HAMAP-Rule" id="MF_00639"/>
    </source>
</evidence>
<dbReference type="RefSeq" id="WP_147703025.1">
    <property type="nucleotide sequence ID" value="NZ_VDUY01000001.1"/>
</dbReference>
<accession>A0A5C8P5R7</accession>
<dbReference type="InterPro" id="IPR036615">
    <property type="entry name" value="Mur_ligase_C_dom_sf"/>
</dbReference>
<evidence type="ECO:0000313" key="12">
    <source>
        <dbReference type="Proteomes" id="UP000321548"/>
    </source>
</evidence>
<dbReference type="InterPro" id="IPR013221">
    <property type="entry name" value="Mur_ligase_cen"/>
</dbReference>
<evidence type="ECO:0000256" key="2">
    <source>
        <dbReference type="ARBA" id="ARBA00004752"/>
    </source>
</evidence>
<reference evidence="11 12" key="1">
    <citation type="submission" date="2019-06" db="EMBL/GenBank/DDBJ databases">
        <title>Quisquiliibacterium sp. nov., isolated from a maize field.</title>
        <authorList>
            <person name="Lin S.-Y."/>
            <person name="Tsai C.-F."/>
            <person name="Young C.-C."/>
        </authorList>
    </citation>
    <scope>NUCLEOTIDE SEQUENCE [LARGE SCALE GENOMIC DNA]</scope>
    <source>
        <strain evidence="11 12">CC-CFT501</strain>
    </source>
</reference>
<dbReference type="Gene3D" id="3.40.50.720">
    <property type="entry name" value="NAD(P)-binding Rossmann-like Domain"/>
    <property type="match status" value="1"/>
</dbReference>
<dbReference type="Gene3D" id="3.40.1190.10">
    <property type="entry name" value="Mur-like, catalytic domain"/>
    <property type="match status" value="1"/>
</dbReference>
<keyword evidence="3 7" id="KW-0963">Cytoplasm</keyword>
<dbReference type="SUPFAM" id="SSF53244">
    <property type="entry name" value="MurD-like peptide ligases, peptide-binding domain"/>
    <property type="match status" value="1"/>
</dbReference>
<dbReference type="InterPro" id="IPR004101">
    <property type="entry name" value="Mur_ligase_C"/>
</dbReference>
<evidence type="ECO:0000313" key="11">
    <source>
        <dbReference type="EMBL" id="TXL68890.1"/>
    </source>
</evidence>
<dbReference type="NCBIfam" id="TIGR01087">
    <property type="entry name" value="murD"/>
    <property type="match status" value="1"/>
</dbReference>